<gene>
    <name evidence="2" type="ORF">GR702_05335</name>
</gene>
<name>A0A7X4K6I0_9SPHN</name>
<dbReference type="PANTHER" id="PTHR30399:SF1">
    <property type="entry name" value="UTP PYROPHOSPHATASE"/>
    <property type="match status" value="1"/>
</dbReference>
<dbReference type="Proteomes" id="UP000465810">
    <property type="component" value="Unassembled WGS sequence"/>
</dbReference>
<sequence>MVDVGGRRLPVVIRRLERARRMTMRLAPDGSEVRISVPHWTRSAEALAFATSRTDWLAGQLAAIPASSAIGDGSVLRFRGDDLRIVHDPAAPRRPVVDDGDLRLGGAATSLTPRVLRWLQEEARQLLLTDLADYCARAALPCPTLALSSAQRRWGSCAHDGTIRINWRLIMAPDMVRRSVVAHEVAHLVHFDHSPAFHHCLKTTFEGSVHEANRWLKANGRTLYVPFG</sequence>
<comment type="caution">
    <text evidence="2">The sequence shown here is derived from an EMBL/GenBank/DDBJ whole genome shotgun (WGS) entry which is preliminary data.</text>
</comment>
<evidence type="ECO:0000313" key="3">
    <source>
        <dbReference type="Proteomes" id="UP000465810"/>
    </source>
</evidence>
<reference evidence="2 3" key="1">
    <citation type="submission" date="2019-12" db="EMBL/GenBank/DDBJ databases">
        <authorList>
            <person name="Feng G."/>
            <person name="Zhu H."/>
        </authorList>
    </citation>
    <scope>NUCLEOTIDE SEQUENCE [LARGE SCALE GENOMIC DNA]</scope>
    <source>
        <strain evidence="2 3">FGD1</strain>
    </source>
</reference>
<protein>
    <submittedName>
        <fullName evidence="2">DUF45 domain-containing protein</fullName>
    </submittedName>
</protein>
<dbReference type="PANTHER" id="PTHR30399">
    <property type="entry name" value="UNCHARACTERIZED PROTEIN YGJP"/>
    <property type="match status" value="1"/>
</dbReference>
<feature type="domain" description="YgjP-like metallopeptidase" evidence="1">
    <location>
        <begin position="23"/>
        <end position="218"/>
    </location>
</feature>
<dbReference type="CDD" id="cd07344">
    <property type="entry name" value="M48_yhfN_like"/>
    <property type="match status" value="1"/>
</dbReference>
<evidence type="ECO:0000313" key="2">
    <source>
        <dbReference type="EMBL" id="MYL97194.1"/>
    </source>
</evidence>
<dbReference type="Pfam" id="PF01863">
    <property type="entry name" value="YgjP-like"/>
    <property type="match status" value="1"/>
</dbReference>
<dbReference type="InterPro" id="IPR053136">
    <property type="entry name" value="UTP_pyrophosphatase-like"/>
</dbReference>
<dbReference type="Gene3D" id="3.30.2010.10">
    <property type="entry name" value="Metalloproteases ('zincins'), catalytic domain"/>
    <property type="match status" value="1"/>
</dbReference>
<accession>A0A7X4K6I0</accession>
<organism evidence="2 3">
    <name type="scientific">Novosphingobium silvae</name>
    <dbReference type="NCBI Taxonomy" id="2692619"/>
    <lineage>
        <taxon>Bacteria</taxon>
        <taxon>Pseudomonadati</taxon>
        <taxon>Pseudomonadota</taxon>
        <taxon>Alphaproteobacteria</taxon>
        <taxon>Sphingomonadales</taxon>
        <taxon>Sphingomonadaceae</taxon>
        <taxon>Novosphingobium</taxon>
    </lineage>
</organism>
<evidence type="ECO:0000259" key="1">
    <source>
        <dbReference type="Pfam" id="PF01863"/>
    </source>
</evidence>
<proteinExistence type="predicted"/>
<dbReference type="EMBL" id="WVTD01000003">
    <property type="protein sequence ID" value="MYL97194.1"/>
    <property type="molecule type" value="Genomic_DNA"/>
</dbReference>
<dbReference type="AlphaFoldDB" id="A0A7X4K6I0"/>
<dbReference type="InterPro" id="IPR002725">
    <property type="entry name" value="YgjP-like_metallopeptidase"/>
</dbReference>
<keyword evidence="3" id="KW-1185">Reference proteome</keyword>